<evidence type="ECO:0000256" key="2">
    <source>
        <dbReference type="RuleBase" id="RU003968"/>
    </source>
</evidence>
<dbReference type="SUPFAM" id="SSF49344">
    <property type="entry name" value="CBD9-like"/>
    <property type="match status" value="1"/>
</dbReference>
<dbReference type="SUPFAM" id="SSF51905">
    <property type="entry name" value="FAD/NAD(P)-binding domain"/>
    <property type="match status" value="1"/>
</dbReference>
<reference evidence="5" key="1">
    <citation type="submission" date="2023-06" db="EMBL/GenBank/DDBJ databases">
        <title>Genome-scale phylogeny and comparative genomics of the fungal order Sordariales.</title>
        <authorList>
            <consortium name="Lawrence Berkeley National Laboratory"/>
            <person name="Hensen N."/>
            <person name="Bonometti L."/>
            <person name="Westerberg I."/>
            <person name="Brannstrom I.O."/>
            <person name="Guillou S."/>
            <person name="Cros-Aarteil S."/>
            <person name="Calhoun S."/>
            <person name="Haridas S."/>
            <person name="Kuo A."/>
            <person name="Mondo S."/>
            <person name="Pangilinan J."/>
            <person name="Riley R."/>
            <person name="LaButti K."/>
            <person name="Andreopoulos B."/>
            <person name="Lipzen A."/>
            <person name="Chen C."/>
            <person name="Yanf M."/>
            <person name="Daum C."/>
            <person name="Ng V."/>
            <person name="Clum A."/>
            <person name="Steindorff A."/>
            <person name="Ohm R."/>
            <person name="Martin F."/>
            <person name="Silar P."/>
            <person name="Natvig D."/>
            <person name="Lalanne C."/>
            <person name="Gautier V."/>
            <person name="Ament-velasquez S.L."/>
            <person name="Kruys A."/>
            <person name="Hutchinson M.I."/>
            <person name="Powell A.J."/>
            <person name="Barry K."/>
            <person name="Miller A.N."/>
            <person name="Grigoriev I.V."/>
            <person name="Debuchy R."/>
            <person name="Gladieux P."/>
            <person name="Thoren M.H."/>
            <person name="Johannesson H."/>
        </authorList>
    </citation>
    <scope>NUCLEOTIDE SEQUENCE</scope>
    <source>
        <strain evidence="5">SMH2392-1A</strain>
    </source>
</reference>
<keyword evidence="6" id="KW-1185">Reference proteome</keyword>
<dbReference type="Pfam" id="PF05199">
    <property type="entry name" value="GMC_oxred_C"/>
    <property type="match status" value="1"/>
</dbReference>
<dbReference type="Gene3D" id="3.50.50.60">
    <property type="entry name" value="FAD/NAD(P)-binding domain"/>
    <property type="match status" value="1"/>
</dbReference>
<dbReference type="Pfam" id="PF00732">
    <property type="entry name" value="GMC_oxred_N"/>
    <property type="match status" value="1"/>
</dbReference>
<dbReference type="PANTHER" id="PTHR47190:SF2">
    <property type="entry name" value="CELLOBIOSE DEHYDROGENASE (AFU_ORTHOLOGUE AFUA_2G17620)"/>
    <property type="match status" value="1"/>
</dbReference>
<keyword evidence="3" id="KW-0732">Signal</keyword>
<proteinExistence type="inferred from homology"/>
<dbReference type="PANTHER" id="PTHR47190">
    <property type="entry name" value="DEHYDROGENASE, PUTATIVE-RELATED"/>
    <property type="match status" value="1"/>
</dbReference>
<dbReference type="AlphaFoldDB" id="A0AA40DN82"/>
<dbReference type="InterPro" id="IPR000172">
    <property type="entry name" value="GMC_OxRdtase_N"/>
</dbReference>
<dbReference type="Proteomes" id="UP001172101">
    <property type="component" value="Unassembled WGS sequence"/>
</dbReference>
<dbReference type="Gene3D" id="2.60.40.1210">
    <property type="entry name" value="Cellobiose dehydrogenase, cytochrome domain"/>
    <property type="match status" value="1"/>
</dbReference>
<keyword evidence="2" id="KW-0274">FAD</keyword>
<dbReference type="SUPFAM" id="SSF54373">
    <property type="entry name" value="FAD-linked reductases, C-terminal domain"/>
    <property type="match status" value="1"/>
</dbReference>
<comment type="caution">
    <text evidence="5">The sequence shown here is derived from an EMBL/GenBank/DDBJ whole genome shotgun (WGS) entry which is preliminary data.</text>
</comment>
<gene>
    <name evidence="5" type="ORF">B0T26DRAFT_742846</name>
</gene>
<dbReference type="GeneID" id="85327446"/>
<accession>A0AA40DN82</accession>
<organism evidence="5 6">
    <name type="scientific">Lasiosphaeria miniovina</name>
    <dbReference type="NCBI Taxonomy" id="1954250"/>
    <lineage>
        <taxon>Eukaryota</taxon>
        <taxon>Fungi</taxon>
        <taxon>Dikarya</taxon>
        <taxon>Ascomycota</taxon>
        <taxon>Pezizomycotina</taxon>
        <taxon>Sordariomycetes</taxon>
        <taxon>Sordariomycetidae</taxon>
        <taxon>Sordariales</taxon>
        <taxon>Lasiosphaeriaceae</taxon>
        <taxon>Lasiosphaeria</taxon>
    </lineage>
</organism>
<dbReference type="CDD" id="cd09630">
    <property type="entry name" value="CDH_like_cytochrome"/>
    <property type="match status" value="1"/>
</dbReference>
<feature type="domain" description="Glucose-methanol-choline oxidoreductase N-terminal" evidence="4">
    <location>
        <begin position="347"/>
        <end position="370"/>
    </location>
</feature>
<comment type="similarity">
    <text evidence="1 2">Belongs to the GMC oxidoreductase family.</text>
</comment>
<dbReference type="GO" id="GO:0050660">
    <property type="term" value="F:flavin adenine dinucleotide binding"/>
    <property type="evidence" value="ECO:0007669"/>
    <property type="project" value="InterPro"/>
</dbReference>
<evidence type="ECO:0000313" key="5">
    <source>
        <dbReference type="EMBL" id="KAK0709385.1"/>
    </source>
</evidence>
<dbReference type="GO" id="GO:0016614">
    <property type="term" value="F:oxidoreductase activity, acting on CH-OH group of donors"/>
    <property type="evidence" value="ECO:0007669"/>
    <property type="project" value="InterPro"/>
</dbReference>
<dbReference type="Gene3D" id="3.30.410.10">
    <property type="entry name" value="Cholesterol Oxidase, domain 2"/>
    <property type="match status" value="1"/>
</dbReference>
<dbReference type="PROSITE" id="PS00623">
    <property type="entry name" value="GMC_OXRED_1"/>
    <property type="match status" value="1"/>
</dbReference>
<keyword evidence="2" id="KW-0285">Flavoprotein</keyword>
<dbReference type="InterPro" id="IPR036188">
    <property type="entry name" value="FAD/NAD-bd_sf"/>
</dbReference>
<evidence type="ECO:0000256" key="1">
    <source>
        <dbReference type="ARBA" id="ARBA00010790"/>
    </source>
</evidence>
<dbReference type="InterPro" id="IPR053208">
    <property type="entry name" value="GMC_Oxidoreductase_CD"/>
</dbReference>
<dbReference type="Pfam" id="PF13450">
    <property type="entry name" value="NAD_binding_8"/>
    <property type="match status" value="1"/>
</dbReference>
<dbReference type="EMBL" id="JAUIRO010000006">
    <property type="protein sequence ID" value="KAK0709385.1"/>
    <property type="molecule type" value="Genomic_DNA"/>
</dbReference>
<sequence length="807" mass="86036">MKLLRQLGATAIAASLCVQQCAAQMAEAPYTDAKTGIKFNTWSTTNGSDPEAASVAPFTFGLSLPGDALTKDATEYIGILRCQIADSATPGWCGLSHGQSGQMTQALLLMAWQHSGKIYTSFRFTSGYSIPGVYSGNATLTQISSTITPNEFELIYRCQGCFSWQQGSTKGGVSTTDGNLILGRAAAKSGLHNPTCPDKAFFGFHNNGYGQWGASLENTTNAAYSTWAALATATPTTDCTTLEPPPPAQTTQPEAPTCVAAPAKTYDYIVVGGGAGGIPLADKLSQAGKTVLLIEKGPPSSGRWNGTMKPGWLTGTNLTRFDVPGLCNEIWVDSAGIACTDTDQMAGCVLGGGTAVNAGLWWKPNPRDWDYNFPAGWKSSDLAGATKRVFDRIPGTWHPSQDGKLYRQEGFNTLVSGLNKTGWTEVIPNDSPNLKNHTYGHTTFMFSNGERGGPLATYLVSAYARENFNLWTGSAVRRAVRTGSRVTGVELECLSDGGYSGIVNVSANGGVIFSAGTFGSAKLLLRSGIGPADQLEVVAGSADAETFIAKDQWIDLPVGYNLIDHLDTDLIITHPDVVFYDFYEAWNTPIETDKVDYLSNRTGILTQSAPNIGPMIWDEIKGSDGIVRQLQWTARVEGNDQITTSKNAMTLSQYLGVGVVSRGRMSITADLDTNVLLHPYLHDAFDKEAVIIGIKNLMAGLSIIPNLTWVLPPANTTVEAWVDSLIVSPSSRRSNHWMGTAKLGYDDGRTGGSAVVDVNTKVYGTDNLFVVDASIFPGISTGNPSAMIVIAAEQASQRILALSSPKA</sequence>
<dbReference type="RefSeq" id="XP_060292689.1">
    <property type="nucleotide sequence ID" value="XM_060444176.1"/>
</dbReference>
<evidence type="ECO:0000256" key="3">
    <source>
        <dbReference type="SAM" id="SignalP"/>
    </source>
</evidence>
<dbReference type="InterPro" id="IPR007867">
    <property type="entry name" value="GMC_OxRtase_C"/>
</dbReference>
<protein>
    <recommendedName>
        <fullName evidence="4">Glucose-methanol-choline oxidoreductase N-terminal domain-containing protein</fullName>
    </recommendedName>
</protein>
<name>A0AA40DN82_9PEZI</name>
<feature type="signal peptide" evidence="3">
    <location>
        <begin position="1"/>
        <end position="23"/>
    </location>
</feature>
<dbReference type="InterPro" id="IPR015920">
    <property type="entry name" value="Cellobiose_DH-like_cyt"/>
</dbReference>
<evidence type="ECO:0000259" key="4">
    <source>
        <dbReference type="PROSITE" id="PS00623"/>
    </source>
</evidence>
<dbReference type="FunFam" id="2.60.40.1210:FF:000004">
    <property type="entry name" value="Cellobiose dehydrogenase"/>
    <property type="match status" value="1"/>
</dbReference>
<feature type="chain" id="PRO_5041362023" description="Glucose-methanol-choline oxidoreductase N-terminal domain-containing protein" evidence="3">
    <location>
        <begin position="24"/>
        <end position="807"/>
    </location>
</feature>
<evidence type="ECO:0000313" key="6">
    <source>
        <dbReference type="Proteomes" id="UP001172101"/>
    </source>
</evidence>
<dbReference type="Pfam" id="PF16010">
    <property type="entry name" value="CDH-cyt"/>
    <property type="match status" value="1"/>
</dbReference>